<evidence type="ECO:0000259" key="9">
    <source>
        <dbReference type="PROSITE" id="PS00623"/>
    </source>
</evidence>
<dbReference type="SUPFAM" id="SSF51905">
    <property type="entry name" value="FAD/NAD(P)-binding domain"/>
    <property type="match status" value="1"/>
</dbReference>
<evidence type="ECO:0000256" key="8">
    <source>
        <dbReference type="RuleBase" id="RU003968"/>
    </source>
</evidence>
<dbReference type="InterPro" id="IPR007867">
    <property type="entry name" value="GMC_OxRtase_C"/>
</dbReference>
<evidence type="ECO:0000256" key="7">
    <source>
        <dbReference type="ARBA" id="ARBA00023180"/>
    </source>
</evidence>
<dbReference type="EMBL" id="JBAHYK010000619">
    <property type="protein sequence ID" value="KAL0572522.1"/>
    <property type="molecule type" value="Genomic_DNA"/>
</dbReference>
<keyword evidence="7" id="KW-0325">Glycoprotein</keyword>
<dbReference type="PANTHER" id="PTHR11552">
    <property type="entry name" value="GLUCOSE-METHANOL-CHOLINE GMC OXIDOREDUCTASE"/>
    <property type="match status" value="1"/>
</dbReference>
<dbReference type="PROSITE" id="PS00624">
    <property type="entry name" value="GMC_OXRED_2"/>
    <property type="match status" value="1"/>
</dbReference>
<comment type="caution">
    <text evidence="11">The sequence shown here is derived from an EMBL/GenBank/DDBJ whole genome shotgun (WGS) entry which is preliminary data.</text>
</comment>
<dbReference type="InterPro" id="IPR000172">
    <property type="entry name" value="GMC_OxRdtase_N"/>
</dbReference>
<dbReference type="PIRSF" id="PIRSF000137">
    <property type="entry name" value="Alcohol_oxidase"/>
    <property type="match status" value="1"/>
</dbReference>
<evidence type="ECO:0000256" key="1">
    <source>
        <dbReference type="ARBA" id="ARBA00001974"/>
    </source>
</evidence>
<evidence type="ECO:0000256" key="5">
    <source>
        <dbReference type="ARBA" id="ARBA00022827"/>
    </source>
</evidence>
<evidence type="ECO:0000313" key="12">
    <source>
        <dbReference type="Proteomes" id="UP001465976"/>
    </source>
</evidence>
<name>A0ABR3FB45_9AGAR</name>
<protein>
    <recommendedName>
        <fullName evidence="9 10">Glucose-methanol-choline oxidoreductase N-terminal domain-containing protein</fullName>
    </recommendedName>
</protein>
<reference evidence="11 12" key="1">
    <citation type="submission" date="2024-02" db="EMBL/GenBank/DDBJ databases">
        <title>A draft genome for the cacao thread blight pathogen Marasmius crinis-equi.</title>
        <authorList>
            <person name="Cohen S.P."/>
            <person name="Baruah I.K."/>
            <person name="Amoako-Attah I."/>
            <person name="Bukari Y."/>
            <person name="Meinhardt L.W."/>
            <person name="Bailey B.A."/>
        </authorList>
    </citation>
    <scope>NUCLEOTIDE SEQUENCE [LARGE SCALE GENOMIC DNA]</scope>
    <source>
        <strain evidence="11 12">GH-76</strain>
    </source>
</reference>
<keyword evidence="12" id="KW-1185">Reference proteome</keyword>
<keyword evidence="4" id="KW-0732">Signal</keyword>
<dbReference type="Gene3D" id="3.50.50.60">
    <property type="entry name" value="FAD/NAD(P)-binding domain"/>
    <property type="match status" value="1"/>
</dbReference>
<comment type="cofactor">
    <cofactor evidence="1">
        <name>FAD</name>
        <dbReference type="ChEBI" id="CHEBI:57692"/>
    </cofactor>
</comment>
<evidence type="ECO:0000256" key="6">
    <source>
        <dbReference type="ARBA" id="ARBA00023002"/>
    </source>
</evidence>
<dbReference type="Pfam" id="PF00732">
    <property type="entry name" value="GMC_oxred_N"/>
    <property type="match status" value="1"/>
</dbReference>
<evidence type="ECO:0000313" key="11">
    <source>
        <dbReference type="EMBL" id="KAL0572522.1"/>
    </source>
</evidence>
<keyword evidence="6" id="KW-0560">Oxidoreductase</keyword>
<keyword evidence="5 8" id="KW-0274">FAD</keyword>
<evidence type="ECO:0000256" key="4">
    <source>
        <dbReference type="ARBA" id="ARBA00022729"/>
    </source>
</evidence>
<dbReference type="Proteomes" id="UP001465976">
    <property type="component" value="Unassembled WGS sequence"/>
</dbReference>
<dbReference type="InterPro" id="IPR036188">
    <property type="entry name" value="FAD/NAD-bd_sf"/>
</dbReference>
<dbReference type="PROSITE" id="PS00623">
    <property type="entry name" value="GMC_OXRED_1"/>
    <property type="match status" value="1"/>
</dbReference>
<feature type="non-terminal residue" evidence="11">
    <location>
        <position position="1"/>
    </location>
</feature>
<dbReference type="Pfam" id="PF05199">
    <property type="entry name" value="GMC_oxred_C"/>
    <property type="match status" value="1"/>
</dbReference>
<feature type="domain" description="Glucose-methanol-choline oxidoreductase N-terminal" evidence="9">
    <location>
        <begin position="68"/>
        <end position="91"/>
    </location>
</feature>
<gene>
    <name evidence="11" type="ORF">V5O48_009437</name>
</gene>
<evidence type="ECO:0000256" key="2">
    <source>
        <dbReference type="ARBA" id="ARBA00010790"/>
    </source>
</evidence>
<keyword evidence="3 8" id="KW-0285">Flavoprotein</keyword>
<evidence type="ECO:0000256" key="3">
    <source>
        <dbReference type="ARBA" id="ARBA00022630"/>
    </source>
</evidence>
<accession>A0ABR3FB45</accession>
<proteinExistence type="inferred from homology"/>
<dbReference type="PANTHER" id="PTHR11552:SF201">
    <property type="entry name" value="GLUCOSE-METHANOL-CHOLINE OXIDOREDUCTASE N-TERMINAL DOMAIN-CONTAINING PROTEIN"/>
    <property type="match status" value="1"/>
</dbReference>
<comment type="similarity">
    <text evidence="2 8">Belongs to the GMC oxidoreductase family.</text>
</comment>
<dbReference type="Gene3D" id="3.30.560.10">
    <property type="entry name" value="Glucose Oxidase, domain 3"/>
    <property type="match status" value="1"/>
</dbReference>
<feature type="domain" description="Glucose-methanol-choline oxidoreductase N-terminal" evidence="10">
    <location>
        <begin position="266"/>
        <end position="280"/>
    </location>
</feature>
<dbReference type="InterPro" id="IPR012132">
    <property type="entry name" value="GMC_OxRdtase"/>
</dbReference>
<sequence>GLAVASRLAEDSNTSVLVLEAGTNAENLQEVIVPGLINAVQSLPTLNWAYLTTPQTHLNNRNLTMNAGKALGGGSVINNMLFTRGQKEQYDAWGTLNNDSAWTWNSLLPFFKRSEIFMPPNDFQSANGAQYIPEVHGLDPSIGRIHAGYQNFFFSQSELWRQTALGLGFAATPDLTNGEPEAVGVAPNSIDALNNTRCSATCGYYTPFSDKPNFTVILNATVSRIIWSPQGNGTSNLVASGVEYFLDGEANPLIVDVSREVIVAAGAIGTPKVLELSGVGNSTILHAAGVEPVLDHPSVGENLADHLHSWVTAFTNASITTDLLQQEPTFAQQQLELWYEDRTGLYSAAGGRTLGIVPPSQIFSDSKLQGLVDQARSNISKFATQFSNGNEALAKGIKAQHEIALQLYLADKEGPLEMNLGPGYIGPTAFDQRPKRNYTTINTIFYAPLSRGRTHIASSDLRTPPLVDPAYWSHPLDTAAHVAGIQLARKMMNTPPLNTIFSGEFEPGTERESDGAVEEWLMSVASGDNHPVGTMAMLPKELGGVVDTSLRIYGTENVRVVDASIIPFPVSTHTMSTVYMIGEKAAEIIRALHKN</sequence>
<dbReference type="SUPFAM" id="SSF54373">
    <property type="entry name" value="FAD-linked reductases, C-terminal domain"/>
    <property type="match status" value="1"/>
</dbReference>
<organism evidence="11 12">
    <name type="scientific">Marasmius crinis-equi</name>
    <dbReference type="NCBI Taxonomy" id="585013"/>
    <lineage>
        <taxon>Eukaryota</taxon>
        <taxon>Fungi</taxon>
        <taxon>Dikarya</taxon>
        <taxon>Basidiomycota</taxon>
        <taxon>Agaricomycotina</taxon>
        <taxon>Agaricomycetes</taxon>
        <taxon>Agaricomycetidae</taxon>
        <taxon>Agaricales</taxon>
        <taxon>Marasmiineae</taxon>
        <taxon>Marasmiaceae</taxon>
        <taxon>Marasmius</taxon>
    </lineage>
</organism>
<evidence type="ECO:0000259" key="10">
    <source>
        <dbReference type="PROSITE" id="PS00624"/>
    </source>
</evidence>